<proteinExistence type="predicted"/>
<gene>
    <name evidence="3" type="ORF">H1D41_00110</name>
</gene>
<dbReference type="EMBL" id="JADCKQ010000001">
    <property type="protein sequence ID" value="MBI1492033.1"/>
    <property type="molecule type" value="Genomic_DNA"/>
</dbReference>
<reference evidence="3" key="1">
    <citation type="submission" date="2020-10" db="EMBL/GenBank/DDBJ databases">
        <title>Paenihalocynthiibacter styelae gen. nov., sp. nov., isolated from stalked sea squirt Styela clava.</title>
        <authorList>
            <person name="Kim Y.-O."/>
            <person name="Yoon J.-H."/>
        </authorList>
    </citation>
    <scope>NUCLEOTIDE SEQUENCE</scope>
    <source>
        <strain evidence="3">MYP1-1</strain>
    </source>
</reference>
<feature type="transmembrane region" description="Helical" evidence="1">
    <location>
        <begin position="6"/>
        <end position="24"/>
    </location>
</feature>
<dbReference type="AlphaFoldDB" id="A0A8J7ITJ5"/>
<keyword evidence="1" id="KW-0812">Transmembrane</keyword>
<evidence type="ECO:0000313" key="4">
    <source>
        <dbReference type="Proteomes" id="UP000640583"/>
    </source>
</evidence>
<dbReference type="Pfam" id="PF00565">
    <property type="entry name" value="SNase"/>
    <property type="match status" value="1"/>
</dbReference>
<comment type="caution">
    <text evidence="3">The sequence shown here is derived from an EMBL/GenBank/DDBJ whole genome shotgun (WGS) entry which is preliminary data.</text>
</comment>
<dbReference type="InterPro" id="IPR035437">
    <property type="entry name" value="SNase_OB-fold_sf"/>
</dbReference>
<dbReference type="InterPro" id="IPR016071">
    <property type="entry name" value="Staphylococal_nuclease_OB-fold"/>
</dbReference>
<evidence type="ECO:0000259" key="2">
    <source>
        <dbReference type="PROSITE" id="PS50830"/>
    </source>
</evidence>
<accession>A0A8J7ITJ5</accession>
<feature type="domain" description="TNase-like" evidence="2">
    <location>
        <begin position="40"/>
        <end position="133"/>
    </location>
</feature>
<protein>
    <submittedName>
        <fullName evidence="3">Thermonuclease family protein</fullName>
    </submittedName>
</protein>
<evidence type="ECO:0000256" key="1">
    <source>
        <dbReference type="SAM" id="Phobius"/>
    </source>
</evidence>
<keyword evidence="4" id="KW-1185">Reference proteome</keyword>
<dbReference type="SUPFAM" id="SSF50199">
    <property type="entry name" value="Staphylococcal nuclease"/>
    <property type="match status" value="1"/>
</dbReference>
<evidence type="ECO:0000313" key="3">
    <source>
        <dbReference type="EMBL" id="MBI1492033.1"/>
    </source>
</evidence>
<organism evidence="3 4">
    <name type="scientific">Halocynthiibacter styelae</name>
    <dbReference type="NCBI Taxonomy" id="2761955"/>
    <lineage>
        <taxon>Bacteria</taxon>
        <taxon>Pseudomonadati</taxon>
        <taxon>Pseudomonadota</taxon>
        <taxon>Alphaproteobacteria</taxon>
        <taxon>Rhodobacterales</taxon>
        <taxon>Paracoccaceae</taxon>
        <taxon>Halocynthiibacter</taxon>
    </lineage>
</organism>
<dbReference type="Gene3D" id="2.40.50.90">
    <property type="match status" value="1"/>
</dbReference>
<name>A0A8J7ITJ5_9RHOB</name>
<dbReference type="RefSeq" id="WP_228847004.1">
    <property type="nucleotide sequence ID" value="NZ_JADCKQ010000001.1"/>
</dbReference>
<keyword evidence="1" id="KW-0472">Membrane</keyword>
<keyword evidence="1" id="KW-1133">Transmembrane helix</keyword>
<dbReference type="PROSITE" id="PS50830">
    <property type="entry name" value="TNASE_3"/>
    <property type="match status" value="1"/>
</dbReference>
<dbReference type="Proteomes" id="UP000640583">
    <property type="component" value="Unassembled WGS sequence"/>
</dbReference>
<sequence>MITRTYIIPAALTLILAFSLYQMLKPEPGAMQLLAADIYVVDGDTIRVGDDSIRLDGFNTPETRFAACERERAMGIAARDRLQDLLNTASEIRMVLTLTRSGTPARDKYRRLIGRLLLNGQDVADVLITEGYAEPYTGGQRRSWCQGSETS</sequence>